<evidence type="ECO:0000256" key="10">
    <source>
        <dbReference type="RuleBase" id="RU079119"/>
    </source>
</evidence>
<comment type="similarity">
    <text evidence="10">Belongs to the DHHC palmitoyltransferase family.</text>
</comment>
<protein>
    <recommendedName>
        <fullName evidence="10">Palmitoyltransferase</fullName>
        <ecNumber evidence="10">2.3.1.225</ecNumber>
    </recommendedName>
</protein>
<feature type="domain" description="Palmitoyltransferase DHHC" evidence="12">
    <location>
        <begin position="144"/>
        <end position="275"/>
    </location>
</feature>
<keyword evidence="5 10" id="KW-0472">Membrane</keyword>
<proteinExistence type="inferred from homology"/>
<keyword evidence="4 10" id="KW-1133">Transmembrane helix</keyword>
<dbReference type="PROSITE" id="PS50216">
    <property type="entry name" value="DHHC"/>
    <property type="match status" value="1"/>
</dbReference>
<feature type="region of interest" description="Disordered" evidence="11">
    <location>
        <begin position="585"/>
        <end position="608"/>
    </location>
</feature>
<dbReference type="GO" id="GO:0016020">
    <property type="term" value="C:membrane"/>
    <property type="evidence" value="ECO:0007669"/>
    <property type="project" value="UniProtKB-SubCell"/>
</dbReference>
<sequence length="608" mass="67633">MEAGTAPEAREPPTPVAAAVRTKKRRGAVARRGERAPLKTSEKIWVASTLSLILFLVVSPQPFLFAPYFFHRLAYETRAEAAWHLAKYLVPFNVCAGLLLLNYALCVRMDPGSVPAGWQPPALEEDEKKEAAEGVKERPAKSGNKRRYCGKCKAYKPPRAHHCKTCRRCVLRMDHHCPWVANCVGQRNYASFIRFLFLVDVCCAMHLAGLSLLVLDHWWVRLGGQWRPPSSNGAMVLLVLNYAACVPTLCLVGVFSIYHFYCLATNSTTIEGWEKDKVGGLLRRGRLRADTRGADFPFDLGSALSNAASVLGWSPLGWCWPGATRGDGLVWRVGSHAEWDDQYRWPPADPSAAAAAASRKAAAVTPEMLKSRSPFTYGGDGFNPALTPSNSETLRQRKAAHTIDATAETTTATTMTTTKQSTTPYETGVSSVSPWHPDFHREIESGESESESESEDGQQGSRVRVRRGSEGYEVKPRQWAIDETLDDPDAGGSEEERAASEEEDGNDNDDEYGEERDEWTRGYEEMDREQAWLARQEEEERLRQLLEREMRARGATYIQYDPMMDHDDGLAVVDGGQPLLPSQVMQRRARWQEKQGGPPSPSSSSPPA</sequence>
<feature type="transmembrane region" description="Helical" evidence="10">
    <location>
        <begin position="44"/>
        <end position="65"/>
    </location>
</feature>
<feature type="compositionally biased region" description="Low complexity" evidence="11">
    <location>
        <begin position="402"/>
        <end position="423"/>
    </location>
</feature>
<feature type="compositionally biased region" description="Pro residues" evidence="11">
    <location>
        <begin position="598"/>
        <end position="608"/>
    </location>
</feature>
<feature type="region of interest" description="Disordered" evidence="11">
    <location>
        <begin position="118"/>
        <end position="146"/>
    </location>
</feature>
<feature type="transmembrane region" description="Helical" evidence="10">
    <location>
        <begin position="235"/>
        <end position="261"/>
    </location>
</feature>
<dbReference type="InterPro" id="IPR001594">
    <property type="entry name" value="Palmitoyltrfase_DHHC"/>
</dbReference>
<dbReference type="Proteomes" id="UP000245768">
    <property type="component" value="Unassembled WGS sequence"/>
</dbReference>
<evidence type="ECO:0000256" key="7">
    <source>
        <dbReference type="ARBA" id="ARBA00023288"/>
    </source>
</evidence>
<dbReference type="AlphaFoldDB" id="A0A316YNQ0"/>
<evidence type="ECO:0000256" key="6">
    <source>
        <dbReference type="ARBA" id="ARBA00023139"/>
    </source>
</evidence>
<comment type="catalytic activity">
    <reaction evidence="9 10">
        <text>L-cysteinyl-[protein] + hexadecanoyl-CoA = S-hexadecanoyl-L-cysteinyl-[protein] + CoA</text>
        <dbReference type="Rhea" id="RHEA:36683"/>
        <dbReference type="Rhea" id="RHEA-COMP:10131"/>
        <dbReference type="Rhea" id="RHEA-COMP:11032"/>
        <dbReference type="ChEBI" id="CHEBI:29950"/>
        <dbReference type="ChEBI" id="CHEBI:57287"/>
        <dbReference type="ChEBI" id="CHEBI:57379"/>
        <dbReference type="ChEBI" id="CHEBI:74151"/>
        <dbReference type="EC" id="2.3.1.225"/>
    </reaction>
</comment>
<dbReference type="EMBL" id="KZ819636">
    <property type="protein sequence ID" value="PWN91007.1"/>
    <property type="molecule type" value="Genomic_DNA"/>
</dbReference>
<dbReference type="GO" id="GO:0019706">
    <property type="term" value="F:protein-cysteine S-palmitoyltransferase activity"/>
    <property type="evidence" value="ECO:0007669"/>
    <property type="project" value="UniProtKB-EC"/>
</dbReference>
<name>A0A316YNQ0_9BASI</name>
<feature type="region of interest" description="Disordered" evidence="11">
    <location>
        <begin position="380"/>
        <end position="523"/>
    </location>
</feature>
<feature type="compositionally biased region" description="Acidic residues" evidence="11">
    <location>
        <begin position="445"/>
        <end position="456"/>
    </location>
</feature>
<keyword evidence="7" id="KW-0449">Lipoprotein</keyword>
<evidence type="ECO:0000259" key="12">
    <source>
        <dbReference type="Pfam" id="PF01529"/>
    </source>
</evidence>
<evidence type="ECO:0000256" key="8">
    <source>
        <dbReference type="ARBA" id="ARBA00023315"/>
    </source>
</evidence>
<organism evidence="13 14">
    <name type="scientific">Acaromyces ingoldii</name>
    <dbReference type="NCBI Taxonomy" id="215250"/>
    <lineage>
        <taxon>Eukaryota</taxon>
        <taxon>Fungi</taxon>
        <taxon>Dikarya</taxon>
        <taxon>Basidiomycota</taxon>
        <taxon>Ustilaginomycotina</taxon>
        <taxon>Exobasidiomycetes</taxon>
        <taxon>Exobasidiales</taxon>
        <taxon>Cryptobasidiaceae</taxon>
        <taxon>Acaromyces</taxon>
    </lineage>
</organism>
<evidence type="ECO:0000256" key="5">
    <source>
        <dbReference type="ARBA" id="ARBA00023136"/>
    </source>
</evidence>
<reference evidence="13 14" key="1">
    <citation type="journal article" date="2018" name="Mol. Biol. Evol.">
        <title>Broad Genomic Sampling Reveals a Smut Pathogenic Ancestry of the Fungal Clade Ustilaginomycotina.</title>
        <authorList>
            <person name="Kijpornyongpan T."/>
            <person name="Mondo S.J."/>
            <person name="Barry K."/>
            <person name="Sandor L."/>
            <person name="Lee J."/>
            <person name="Lipzen A."/>
            <person name="Pangilinan J."/>
            <person name="LaButti K."/>
            <person name="Hainaut M."/>
            <person name="Henrissat B."/>
            <person name="Grigoriev I.V."/>
            <person name="Spatafora J.W."/>
            <person name="Aime M.C."/>
        </authorList>
    </citation>
    <scope>NUCLEOTIDE SEQUENCE [LARGE SCALE GENOMIC DNA]</scope>
    <source>
        <strain evidence="13 14">MCA 4198</strain>
    </source>
</reference>
<dbReference type="OrthoDB" id="331948at2759"/>
<feature type="region of interest" description="Disordered" evidence="11">
    <location>
        <begin position="1"/>
        <end position="21"/>
    </location>
</feature>
<dbReference type="Pfam" id="PF01529">
    <property type="entry name" value="DHHC"/>
    <property type="match status" value="1"/>
</dbReference>
<keyword evidence="3 10" id="KW-0812">Transmembrane</keyword>
<gene>
    <name evidence="13" type="ORF">FA10DRAFT_267427</name>
</gene>
<evidence type="ECO:0000256" key="9">
    <source>
        <dbReference type="ARBA" id="ARBA00048048"/>
    </source>
</evidence>
<feature type="transmembrane region" description="Helical" evidence="10">
    <location>
        <begin position="195"/>
        <end position="215"/>
    </location>
</feature>
<dbReference type="EC" id="2.3.1.225" evidence="10"/>
<feature type="compositionally biased region" description="Acidic residues" evidence="11">
    <location>
        <begin position="483"/>
        <end position="493"/>
    </location>
</feature>
<dbReference type="InterPro" id="IPR039859">
    <property type="entry name" value="PFA4/ZDH16/20/ERF2-like"/>
</dbReference>
<dbReference type="RefSeq" id="XP_025378205.1">
    <property type="nucleotide sequence ID" value="XM_025521900.1"/>
</dbReference>
<evidence type="ECO:0000256" key="11">
    <source>
        <dbReference type="SAM" id="MobiDB-lite"/>
    </source>
</evidence>
<dbReference type="GeneID" id="37043816"/>
<comment type="subcellular location">
    <subcellularLocation>
        <location evidence="1">Membrane</location>
        <topology evidence="1">Multi-pass membrane protein</topology>
    </subcellularLocation>
</comment>
<feature type="transmembrane region" description="Helical" evidence="10">
    <location>
        <begin position="85"/>
        <end position="105"/>
    </location>
</feature>
<evidence type="ECO:0000256" key="1">
    <source>
        <dbReference type="ARBA" id="ARBA00004141"/>
    </source>
</evidence>
<feature type="compositionally biased region" description="Acidic residues" evidence="11">
    <location>
        <begin position="501"/>
        <end position="517"/>
    </location>
</feature>
<evidence type="ECO:0000256" key="3">
    <source>
        <dbReference type="ARBA" id="ARBA00022692"/>
    </source>
</evidence>
<dbReference type="InParanoid" id="A0A316YNQ0"/>
<evidence type="ECO:0000256" key="2">
    <source>
        <dbReference type="ARBA" id="ARBA00022679"/>
    </source>
</evidence>
<accession>A0A316YNQ0</accession>
<keyword evidence="6" id="KW-0564">Palmitate</keyword>
<comment type="domain">
    <text evidence="10">The DHHC domain is required for palmitoyltransferase activity.</text>
</comment>
<dbReference type="STRING" id="215250.A0A316YNQ0"/>
<feature type="compositionally biased region" description="Basic and acidic residues" evidence="11">
    <location>
        <begin position="467"/>
        <end position="476"/>
    </location>
</feature>
<feature type="compositionally biased region" description="Basic and acidic residues" evidence="11">
    <location>
        <begin position="126"/>
        <end position="140"/>
    </location>
</feature>
<dbReference type="PANTHER" id="PTHR12246">
    <property type="entry name" value="PALMITOYLTRANSFERASE ZDHHC16"/>
    <property type="match status" value="1"/>
</dbReference>
<keyword evidence="8 10" id="KW-0012">Acyltransferase</keyword>
<feature type="compositionally biased region" description="Polar residues" evidence="11">
    <location>
        <begin position="424"/>
        <end position="433"/>
    </location>
</feature>
<evidence type="ECO:0000256" key="4">
    <source>
        <dbReference type="ARBA" id="ARBA00022989"/>
    </source>
</evidence>
<keyword evidence="14" id="KW-1185">Reference proteome</keyword>
<keyword evidence="2 10" id="KW-0808">Transferase</keyword>
<evidence type="ECO:0000313" key="14">
    <source>
        <dbReference type="Proteomes" id="UP000245768"/>
    </source>
</evidence>
<evidence type="ECO:0000313" key="13">
    <source>
        <dbReference type="EMBL" id="PWN91007.1"/>
    </source>
</evidence>